<reference evidence="1" key="2">
    <citation type="journal article" date="2019" name="IMA Fungus">
        <title>Genome sequencing and comparison of five Tilletia species to identify candidate genes for the detection of regulated species infecting wheat.</title>
        <authorList>
            <person name="Nguyen H.D.T."/>
            <person name="Sultana T."/>
            <person name="Kesanakurti P."/>
            <person name="Hambleton S."/>
        </authorList>
    </citation>
    <scope>NUCLEOTIDE SEQUENCE</scope>
    <source>
        <strain evidence="1">DAOMC 236426</strain>
    </source>
</reference>
<dbReference type="Proteomes" id="UP000077684">
    <property type="component" value="Unassembled WGS sequence"/>
</dbReference>
<comment type="caution">
    <text evidence="1">The sequence shown here is derived from an EMBL/GenBank/DDBJ whole genome shotgun (WGS) entry which is preliminary data.</text>
</comment>
<evidence type="ECO:0000313" key="1">
    <source>
        <dbReference type="EMBL" id="KAE8248191.1"/>
    </source>
</evidence>
<dbReference type="AlphaFoldDB" id="A0A8X7MTQ4"/>
<evidence type="ECO:0000313" key="2">
    <source>
        <dbReference type="Proteomes" id="UP000077684"/>
    </source>
</evidence>
<proteinExistence type="predicted"/>
<gene>
    <name evidence="1" type="ORF">A4X06_0g3892</name>
</gene>
<accession>A0A8X7MTQ4</accession>
<name>A0A8X7MTQ4_9BASI</name>
<sequence>MKHLSPSLKAHYTAALPLVSSPALASGRRVFSCWLLLVDQSHHWVEGTMSPVFGREVGGAARSTFRHPEARRAPWEIWTDYWIMGQGWIRISLFRASCAPGSITRNMGQMLDPQTAADVVTHSSFPYL</sequence>
<keyword evidence="2" id="KW-1185">Reference proteome</keyword>
<organism evidence="1 2">
    <name type="scientific">Tilletia controversa</name>
    <name type="common">dwarf bunt fungus</name>
    <dbReference type="NCBI Taxonomy" id="13291"/>
    <lineage>
        <taxon>Eukaryota</taxon>
        <taxon>Fungi</taxon>
        <taxon>Dikarya</taxon>
        <taxon>Basidiomycota</taxon>
        <taxon>Ustilaginomycotina</taxon>
        <taxon>Exobasidiomycetes</taxon>
        <taxon>Tilletiales</taxon>
        <taxon>Tilletiaceae</taxon>
        <taxon>Tilletia</taxon>
    </lineage>
</organism>
<dbReference type="EMBL" id="LWDE02000379">
    <property type="protein sequence ID" value="KAE8248191.1"/>
    <property type="molecule type" value="Genomic_DNA"/>
</dbReference>
<reference evidence="1" key="1">
    <citation type="submission" date="2016-04" db="EMBL/GenBank/DDBJ databases">
        <authorList>
            <person name="Nguyen H.D."/>
            <person name="Samba Siva P."/>
            <person name="Cullis J."/>
            <person name="Levesque C.A."/>
            <person name="Hambleton S."/>
        </authorList>
    </citation>
    <scope>NUCLEOTIDE SEQUENCE</scope>
    <source>
        <strain evidence="1">DAOMC 236426</strain>
    </source>
</reference>
<protein>
    <submittedName>
        <fullName evidence="1">Uncharacterized protein</fullName>
    </submittedName>
</protein>